<proteinExistence type="predicted"/>
<name>A0A834NN64_VESGE</name>
<feature type="compositionally biased region" description="Polar residues" evidence="2">
    <location>
        <begin position="558"/>
        <end position="577"/>
    </location>
</feature>
<dbReference type="GO" id="GO:0005802">
    <property type="term" value="C:trans-Golgi network"/>
    <property type="evidence" value="ECO:0007669"/>
    <property type="project" value="InterPro"/>
</dbReference>
<dbReference type="Pfam" id="PF01633">
    <property type="entry name" value="Choline_kinase"/>
    <property type="match status" value="1"/>
</dbReference>
<dbReference type="InterPro" id="IPR006594">
    <property type="entry name" value="LisH"/>
</dbReference>
<evidence type="ECO:0000313" key="3">
    <source>
        <dbReference type="EMBL" id="KAF7414369.1"/>
    </source>
</evidence>
<comment type="caution">
    <text evidence="3">The sequence shown here is derived from an EMBL/GenBank/DDBJ whole genome shotgun (WGS) entry which is preliminary data.</text>
</comment>
<dbReference type="SUPFAM" id="SSF48371">
    <property type="entry name" value="ARM repeat"/>
    <property type="match status" value="1"/>
</dbReference>
<dbReference type="CDD" id="cd05157">
    <property type="entry name" value="ETNK_euk"/>
    <property type="match status" value="1"/>
</dbReference>
<dbReference type="GO" id="GO:0032367">
    <property type="term" value="P:intracellular cholesterol transport"/>
    <property type="evidence" value="ECO:0007669"/>
    <property type="project" value="InterPro"/>
</dbReference>
<dbReference type="Gene3D" id="3.30.200.20">
    <property type="entry name" value="Phosphorylase Kinase, domain 1"/>
    <property type="match status" value="1"/>
</dbReference>
<keyword evidence="1" id="KW-0175">Coiled coil</keyword>
<dbReference type="Proteomes" id="UP000617340">
    <property type="component" value="Unassembled WGS sequence"/>
</dbReference>
<organism evidence="3 4">
    <name type="scientific">Vespula germanica</name>
    <name type="common">German yellow jacket</name>
    <name type="synonym">Paravespula germanica</name>
    <dbReference type="NCBI Taxonomy" id="30212"/>
    <lineage>
        <taxon>Eukaryota</taxon>
        <taxon>Metazoa</taxon>
        <taxon>Ecdysozoa</taxon>
        <taxon>Arthropoda</taxon>
        <taxon>Hexapoda</taxon>
        <taxon>Insecta</taxon>
        <taxon>Pterygota</taxon>
        <taxon>Neoptera</taxon>
        <taxon>Endopterygota</taxon>
        <taxon>Hymenoptera</taxon>
        <taxon>Apocrita</taxon>
        <taxon>Aculeata</taxon>
        <taxon>Vespoidea</taxon>
        <taxon>Vespidae</taxon>
        <taxon>Vespinae</taxon>
        <taxon>Vespula</taxon>
    </lineage>
</organism>
<dbReference type="Gene3D" id="1.25.10.10">
    <property type="entry name" value="Leucine-rich Repeat Variant"/>
    <property type="match status" value="2"/>
</dbReference>
<feature type="region of interest" description="Disordered" evidence="2">
    <location>
        <begin position="558"/>
        <end position="579"/>
    </location>
</feature>
<evidence type="ECO:0000256" key="2">
    <source>
        <dbReference type="SAM" id="MobiDB-lite"/>
    </source>
</evidence>
<dbReference type="EMBL" id="JACSDZ010000002">
    <property type="protein sequence ID" value="KAF7414369.1"/>
    <property type="molecule type" value="Genomic_DNA"/>
</dbReference>
<dbReference type="Pfam" id="PF15011">
    <property type="entry name" value="CA109-like"/>
    <property type="match status" value="1"/>
</dbReference>
<dbReference type="PANTHER" id="PTHR32059:SF0">
    <property type="entry name" value="RAB11-BINDING PROTEIN RELCH"/>
    <property type="match status" value="1"/>
</dbReference>
<keyword evidence="4" id="KW-1185">Reference proteome</keyword>
<dbReference type="InterPro" id="IPR011009">
    <property type="entry name" value="Kinase-like_dom_sf"/>
</dbReference>
<dbReference type="InterPro" id="IPR040362">
    <property type="entry name" value="RELCH"/>
</dbReference>
<protein>
    <submittedName>
        <fullName evidence="3">Uncharacterized protein</fullName>
    </submittedName>
</protein>
<gene>
    <name evidence="3" type="ORF">HZH68_002858</name>
</gene>
<accession>A0A834NN64</accession>
<dbReference type="InterPro" id="IPR029159">
    <property type="entry name" value="CA109-like"/>
</dbReference>
<evidence type="ECO:0000313" key="4">
    <source>
        <dbReference type="Proteomes" id="UP000617340"/>
    </source>
</evidence>
<feature type="coiled-coil region" evidence="1">
    <location>
        <begin position="1435"/>
        <end position="1469"/>
    </location>
</feature>
<dbReference type="PANTHER" id="PTHR32059">
    <property type="entry name" value="RAB11-BINDING PROTEIN RELCH"/>
    <property type="match status" value="1"/>
</dbReference>
<dbReference type="PROSITE" id="PS50896">
    <property type="entry name" value="LISH"/>
    <property type="match status" value="1"/>
</dbReference>
<feature type="coiled-coil region" evidence="1">
    <location>
        <begin position="510"/>
        <end position="554"/>
    </location>
</feature>
<dbReference type="SUPFAM" id="SSF56112">
    <property type="entry name" value="Protein kinase-like (PK-like)"/>
    <property type="match status" value="1"/>
</dbReference>
<reference evidence="3" key="1">
    <citation type="journal article" date="2020" name="G3 (Bethesda)">
        <title>High-Quality Assemblies for Three Invasive Social Wasps from the &lt;i&gt;Vespula&lt;/i&gt; Genus.</title>
        <authorList>
            <person name="Harrop T.W.R."/>
            <person name="Guhlin J."/>
            <person name="McLaughlin G.M."/>
            <person name="Permina E."/>
            <person name="Stockwell P."/>
            <person name="Gilligan J."/>
            <person name="Le Lec M.F."/>
            <person name="Gruber M.A.M."/>
            <person name="Quinn O."/>
            <person name="Lovegrove M."/>
            <person name="Duncan E.J."/>
            <person name="Remnant E.J."/>
            <person name="Van Eeckhoven J."/>
            <person name="Graham B."/>
            <person name="Knapp R.A."/>
            <person name="Langford K.W."/>
            <person name="Kronenberg Z."/>
            <person name="Press M.O."/>
            <person name="Eacker S.M."/>
            <person name="Wilson-Rankin E.E."/>
            <person name="Purcell J."/>
            <person name="Lester P.J."/>
            <person name="Dearden P.K."/>
        </authorList>
    </citation>
    <scope>NUCLEOTIDE SEQUENCE</scope>
    <source>
        <strain evidence="3">Linc-1</strain>
    </source>
</reference>
<sequence length="1555" mass="177564">MEENYKEVHLDITLDENDVKNGAIEIIKQIRPSWPLDQLQFKFFNHGITNKLVGLWYPGYYNDMVLIRIYGHKTDLLVNRKSEKKAIKILHKIGFTHSLYATFNNGFAYEFLEGDILTTETVKQPEIYKLVAKRMAEMHAIELNQGEVSKEPIIWKKIEKFMELMPKKFSNPCKQLRFVKLIKPYTVLEKEYQFLKEQLSNLNNSIVYAHNDLLLSNIIYNQKKNSITFIDYEYTGYNYQAFDIANHFIEFGGIDPPDYSLYPKESLQKEWLKIYLESYHKRNNILERIPAVRSIVSYEEIATKLLNEKFLLTALELHAELCEAGRELPILKEYFSNPCNFENQNIKPEPYTPMPRSSSQATLDSLDMTRYSEDGTGIDERVAILEFELRNARESISALRANLTVVTEFDTATPDKRSDKQIINDNPIKPHEQRALNFLVHEYLLTHSYKLTSITFSDENENQELEDWQDVGLNIPKPSGLLQIYREYMRANGHDKPPSVNISVQTEFGNTEVERKENGLKEMIEQIEQLKQQIALLEKEKMDLQNYIDTTNENLVQDSKQRSNGTIQSINSNSTTPDKFEILESPPRDVSNATQDPEEDDSVSVVVSLGETDPGDKEWTRIQLPRTDVTEGSTILSNAPSRLLPIKFKLEVIGLCLVNISSSIISVAEEPFKYGVSRDTLVNILAQTLPRIVPNIILNKREEVIPLILSTVRLHSDSGEREKLLQLLFNLKKRPQEEERQMILAGLVAMAKLEDESIGGEEVLTLCWEQSQHKYPERRLLAVECCSALAPYTSVSIRNSLMLSMLQQMLLEDKDPSVRASVVRSLALLVALMDDPDKYFQCEELALTALNDSSSIVVNTASSIFLPILAQWALSLKRLRSHLLPRLISKVKNHIKPTNLQNSPVKENIDEERIESLISVLQYLLPHTVVCVADTDTVRTSVEPSASQELPVEFLSICHCDIINPKVFYDGDTDIGTLLNTFFSNTWENDLWPELEWFTNKLIIDILEIVKSTEIIQESVLNSLLTYIQSLCNGFGRYITQTRIQPIFLPEITELEKQLSTLSMDNKNLSLTLIPAYLIMLSTLNGVEVSKSIKQFLVVLSMSGISITSLQIAIIKLCAKEEMQEHVLTGLWDGVVHQRSSVRCAVATLFGSIIAHTSDRLINGRIVPAIVTLASDPDITVKAAVIPPLGRLITECKVREARDKARLTLETIARESQNILSVLATPLVSTLAYIAPSCPQSYIEDVIATQLTGITATAMQQNRKVDLCNALVEAYSVLVYCPLSNQCISGVILPGLRHLETLINQNLPQQRETVKSLLREAESHQDIVKPIERSSSMSSGLSLSMATVNVGQGVEDMRQRMSKIFQQRPSSSTILDEKWLELFTSAERPLQALRNQCEQLRFVSSKDVDSEEICMIDYAREKLIFKIFMGIENEISLLSDMLQRLNDAIQDLKNRLTNLNKSRNNVLLRDEDMKDIINGTPYRPKLNLLLEWAIESFQYYHELYLFINERMKAMDYKNEESIDNFADSFIEDPYKRTKLNRILAFTQFLIMEKVQ</sequence>
<dbReference type="Gene3D" id="3.90.1200.10">
    <property type="match status" value="1"/>
</dbReference>
<evidence type="ECO:0000256" key="1">
    <source>
        <dbReference type="SAM" id="Coils"/>
    </source>
</evidence>
<dbReference type="InterPro" id="IPR016024">
    <property type="entry name" value="ARM-type_fold"/>
</dbReference>
<dbReference type="InterPro" id="IPR011989">
    <property type="entry name" value="ARM-like"/>
</dbReference>
<dbReference type="GO" id="GO:0055037">
    <property type="term" value="C:recycling endosome"/>
    <property type="evidence" value="ECO:0007669"/>
    <property type="project" value="TreeGrafter"/>
</dbReference>